<evidence type="ECO:0000313" key="1">
    <source>
        <dbReference type="EMBL" id="KAH3777809.1"/>
    </source>
</evidence>
<proteinExistence type="predicted"/>
<dbReference type="Proteomes" id="UP000828390">
    <property type="component" value="Unassembled WGS sequence"/>
</dbReference>
<organism evidence="1 2">
    <name type="scientific">Dreissena polymorpha</name>
    <name type="common">Zebra mussel</name>
    <name type="synonym">Mytilus polymorpha</name>
    <dbReference type="NCBI Taxonomy" id="45954"/>
    <lineage>
        <taxon>Eukaryota</taxon>
        <taxon>Metazoa</taxon>
        <taxon>Spiralia</taxon>
        <taxon>Lophotrochozoa</taxon>
        <taxon>Mollusca</taxon>
        <taxon>Bivalvia</taxon>
        <taxon>Autobranchia</taxon>
        <taxon>Heteroconchia</taxon>
        <taxon>Euheterodonta</taxon>
        <taxon>Imparidentia</taxon>
        <taxon>Neoheterodontei</taxon>
        <taxon>Myida</taxon>
        <taxon>Dreissenoidea</taxon>
        <taxon>Dreissenidae</taxon>
        <taxon>Dreissena</taxon>
    </lineage>
</organism>
<dbReference type="AlphaFoldDB" id="A0A9D4EET0"/>
<dbReference type="EMBL" id="JAIWYP010000009">
    <property type="protein sequence ID" value="KAH3777809.1"/>
    <property type="molecule type" value="Genomic_DNA"/>
</dbReference>
<name>A0A9D4EET0_DREPO</name>
<keyword evidence="2" id="KW-1185">Reference proteome</keyword>
<reference evidence="1" key="1">
    <citation type="journal article" date="2019" name="bioRxiv">
        <title>The Genome of the Zebra Mussel, Dreissena polymorpha: A Resource for Invasive Species Research.</title>
        <authorList>
            <person name="McCartney M.A."/>
            <person name="Auch B."/>
            <person name="Kono T."/>
            <person name="Mallez S."/>
            <person name="Zhang Y."/>
            <person name="Obille A."/>
            <person name="Becker A."/>
            <person name="Abrahante J.E."/>
            <person name="Garbe J."/>
            <person name="Badalamenti J.P."/>
            <person name="Herman A."/>
            <person name="Mangelson H."/>
            <person name="Liachko I."/>
            <person name="Sullivan S."/>
            <person name="Sone E.D."/>
            <person name="Koren S."/>
            <person name="Silverstein K.A.T."/>
            <person name="Beckman K.B."/>
            <person name="Gohl D.M."/>
        </authorList>
    </citation>
    <scope>NUCLEOTIDE SEQUENCE</scope>
    <source>
        <strain evidence="1">Duluth1</strain>
        <tissue evidence="1">Whole animal</tissue>
    </source>
</reference>
<sequence length="105" mass="12497">MLLYGCETRRHTKNLDKKLWSSSRQILQNFNQELHSAQTRQNTLLQYAEEIEMDWTYTEKKPAQHSAERPGFEPLMNKEKKSSWFSHCGEPFTLNSLRPDCHLKK</sequence>
<reference evidence="1" key="2">
    <citation type="submission" date="2020-11" db="EMBL/GenBank/DDBJ databases">
        <authorList>
            <person name="McCartney M.A."/>
            <person name="Auch B."/>
            <person name="Kono T."/>
            <person name="Mallez S."/>
            <person name="Becker A."/>
            <person name="Gohl D.M."/>
            <person name="Silverstein K.A.T."/>
            <person name="Koren S."/>
            <person name="Bechman K.B."/>
            <person name="Herman A."/>
            <person name="Abrahante J.E."/>
            <person name="Garbe J."/>
        </authorList>
    </citation>
    <scope>NUCLEOTIDE SEQUENCE</scope>
    <source>
        <strain evidence="1">Duluth1</strain>
        <tissue evidence="1">Whole animal</tissue>
    </source>
</reference>
<comment type="caution">
    <text evidence="1">The sequence shown here is derived from an EMBL/GenBank/DDBJ whole genome shotgun (WGS) entry which is preliminary data.</text>
</comment>
<protein>
    <submittedName>
        <fullName evidence="1">Uncharacterized protein</fullName>
    </submittedName>
</protein>
<accession>A0A9D4EET0</accession>
<evidence type="ECO:0000313" key="2">
    <source>
        <dbReference type="Proteomes" id="UP000828390"/>
    </source>
</evidence>
<gene>
    <name evidence="1" type="ORF">DPMN_179257</name>
</gene>